<protein>
    <submittedName>
        <fullName evidence="6">ABC transporter ATP-binding protein</fullName>
    </submittedName>
</protein>
<dbReference type="InterPro" id="IPR003593">
    <property type="entry name" value="AAA+_ATPase"/>
</dbReference>
<dbReference type="PROSITE" id="PS00211">
    <property type="entry name" value="ABC_TRANSPORTER_1"/>
    <property type="match status" value="1"/>
</dbReference>
<sequence length="235" mass="25730">MGKNIVELHDVRKSYRMGEVTIHAVDGVDFEIEKGEFAVVVGPSGAGKTTVLNILGGMDTCDGGQVLVDGEDIAGYRGKQLTAYRRNEIGFVFQFYNLVQNLTALENVELAIQICRDPLNAEEILREVGLGERLDNFPAQLSGGEQQRVAIARALAKNPKLLLCDEPTGALDYNTGKAILKLLQDTCRERGMTVIVITHNSAITPMADRVIKIKNGRVSSITVNDHPVPVETIEW</sequence>
<dbReference type="SUPFAM" id="SSF52540">
    <property type="entry name" value="P-loop containing nucleoside triphosphate hydrolases"/>
    <property type="match status" value="1"/>
</dbReference>
<evidence type="ECO:0000256" key="2">
    <source>
        <dbReference type="ARBA" id="ARBA00022448"/>
    </source>
</evidence>
<dbReference type="Proteomes" id="UP000886841">
    <property type="component" value="Unassembled WGS sequence"/>
</dbReference>
<dbReference type="CDD" id="cd03255">
    <property type="entry name" value="ABC_MJ0796_LolCDE_FtsE"/>
    <property type="match status" value="1"/>
</dbReference>
<evidence type="ECO:0000256" key="3">
    <source>
        <dbReference type="ARBA" id="ARBA00022741"/>
    </source>
</evidence>
<reference evidence="6" key="1">
    <citation type="submission" date="2020-10" db="EMBL/GenBank/DDBJ databases">
        <authorList>
            <person name="Gilroy R."/>
        </authorList>
    </citation>
    <scope>NUCLEOTIDE SEQUENCE</scope>
    <source>
        <strain evidence="6">ChiSxjej1B13-7041</strain>
    </source>
</reference>
<evidence type="ECO:0000313" key="6">
    <source>
        <dbReference type="EMBL" id="HIR92466.1"/>
    </source>
</evidence>
<dbReference type="Pfam" id="PF00005">
    <property type="entry name" value="ABC_tran"/>
    <property type="match status" value="1"/>
</dbReference>
<accession>A0A9D1EIP0</accession>
<dbReference type="GO" id="GO:0016887">
    <property type="term" value="F:ATP hydrolysis activity"/>
    <property type="evidence" value="ECO:0007669"/>
    <property type="project" value="InterPro"/>
</dbReference>
<dbReference type="PROSITE" id="PS50893">
    <property type="entry name" value="ABC_TRANSPORTER_2"/>
    <property type="match status" value="1"/>
</dbReference>
<dbReference type="FunFam" id="3.40.50.300:FF:000032">
    <property type="entry name" value="Export ABC transporter ATP-binding protein"/>
    <property type="match status" value="1"/>
</dbReference>
<dbReference type="GO" id="GO:0022857">
    <property type="term" value="F:transmembrane transporter activity"/>
    <property type="evidence" value="ECO:0007669"/>
    <property type="project" value="UniProtKB-ARBA"/>
</dbReference>
<organism evidence="6 7">
    <name type="scientific">Candidatus Egerieimonas intestinavium</name>
    <dbReference type="NCBI Taxonomy" id="2840777"/>
    <lineage>
        <taxon>Bacteria</taxon>
        <taxon>Bacillati</taxon>
        <taxon>Bacillota</taxon>
        <taxon>Clostridia</taxon>
        <taxon>Lachnospirales</taxon>
        <taxon>Lachnospiraceae</taxon>
        <taxon>Lachnospiraceae incertae sedis</taxon>
        <taxon>Candidatus Egerieimonas</taxon>
    </lineage>
</organism>
<dbReference type="EMBL" id="DVHU01000030">
    <property type="protein sequence ID" value="HIR92466.1"/>
    <property type="molecule type" value="Genomic_DNA"/>
</dbReference>
<feature type="domain" description="ABC transporter" evidence="5">
    <location>
        <begin position="6"/>
        <end position="235"/>
    </location>
</feature>
<comment type="similarity">
    <text evidence="1">Belongs to the ABC transporter superfamily.</text>
</comment>
<reference evidence="6" key="2">
    <citation type="journal article" date="2021" name="PeerJ">
        <title>Extensive microbial diversity within the chicken gut microbiome revealed by metagenomics and culture.</title>
        <authorList>
            <person name="Gilroy R."/>
            <person name="Ravi A."/>
            <person name="Getino M."/>
            <person name="Pursley I."/>
            <person name="Horton D.L."/>
            <person name="Alikhan N.F."/>
            <person name="Baker D."/>
            <person name="Gharbi K."/>
            <person name="Hall N."/>
            <person name="Watson M."/>
            <person name="Adriaenssens E.M."/>
            <person name="Foster-Nyarko E."/>
            <person name="Jarju S."/>
            <person name="Secka A."/>
            <person name="Antonio M."/>
            <person name="Oren A."/>
            <person name="Chaudhuri R.R."/>
            <person name="La Ragione R."/>
            <person name="Hildebrand F."/>
            <person name="Pallen M.J."/>
        </authorList>
    </citation>
    <scope>NUCLEOTIDE SEQUENCE</scope>
    <source>
        <strain evidence="6">ChiSxjej1B13-7041</strain>
    </source>
</reference>
<dbReference type="InterPro" id="IPR027417">
    <property type="entry name" value="P-loop_NTPase"/>
</dbReference>
<name>A0A9D1EIP0_9FIRM</name>
<dbReference type="GO" id="GO:0005524">
    <property type="term" value="F:ATP binding"/>
    <property type="evidence" value="ECO:0007669"/>
    <property type="project" value="UniProtKB-KW"/>
</dbReference>
<dbReference type="InterPro" id="IPR017871">
    <property type="entry name" value="ABC_transporter-like_CS"/>
</dbReference>
<dbReference type="PANTHER" id="PTHR42798:SF2">
    <property type="entry name" value="ABC TRANSPORTER ATP-BINDING PROTEIN MG467-RELATED"/>
    <property type="match status" value="1"/>
</dbReference>
<keyword evidence="3" id="KW-0547">Nucleotide-binding</keyword>
<evidence type="ECO:0000256" key="4">
    <source>
        <dbReference type="ARBA" id="ARBA00022840"/>
    </source>
</evidence>
<dbReference type="InterPro" id="IPR017911">
    <property type="entry name" value="MacB-like_ATP-bd"/>
</dbReference>
<keyword evidence="2" id="KW-0813">Transport</keyword>
<dbReference type="GO" id="GO:0098796">
    <property type="term" value="C:membrane protein complex"/>
    <property type="evidence" value="ECO:0007669"/>
    <property type="project" value="UniProtKB-ARBA"/>
</dbReference>
<evidence type="ECO:0000313" key="7">
    <source>
        <dbReference type="Proteomes" id="UP000886841"/>
    </source>
</evidence>
<keyword evidence="4 6" id="KW-0067">ATP-binding</keyword>
<gene>
    <name evidence="6" type="ORF">IAB98_03460</name>
</gene>
<dbReference type="PANTHER" id="PTHR42798">
    <property type="entry name" value="LIPOPROTEIN-RELEASING SYSTEM ATP-BINDING PROTEIN LOLD"/>
    <property type="match status" value="1"/>
</dbReference>
<dbReference type="InterPro" id="IPR003439">
    <property type="entry name" value="ABC_transporter-like_ATP-bd"/>
</dbReference>
<proteinExistence type="inferred from homology"/>
<dbReference type="AlphaFoldDB" id="A0A9D1EIP0"/>
<dbReference type="Gene3D" id="3.40.50.300">
    <property type="entry name" value="P-loop containing nucleotide triphosphate hydrolases"/>
    <property type="match status" value="1"/>
</dbReference>
<evidence type="ECO:0000259" key="5">
    <source>
        <dbReference type="PROSITE" id="PS50893"/>
    </source>
</evidence>
<comment type="caution">
    <text evidence="6">The sequence shown here is derived from an EMBL/GenBank/DDBJ whole genome shotgun (WGS) entry which is preliminary data.</text>
</comment>
<evidence type="ECO:0000256" key="1">
    <source>
        <dbReference type="ARBA" id="ARBA00005417"/>
    </source>
</evidence>
<dbReference type="SMART" id="SM00382">
    <property type="entry name" value="AAA"/>
    <property type="match status" value="1"/>
</dbReference>